<reference evidence="2" key="1">
    <citation type="submission" date="2015-04" db="UniProtKB">
        <authorList>
            <consortium name="EnsemblPlants"/>
        </authorList>
    </citation>
    <scope>IDENTIFICATION</scope>
</reference>
<evidence type="ECO:0000313" key="2">
    <source>
        <dbReference type="EnsemblPlants" id="OPUNC05G16600.5"/>
    </source>
</evidence>
<dbReference type="EnsemblPlants" id="OPUNC05G16600.5">
    <property type="protein sequence ID" value="OPUNC05G16600.5"/>
    <property type="gene ID" value="OPUNC05G16600"/>
</dbReference>
<keyword evidence="3" id="KW-1185">Reference proteome</keyword>
<dbReference type="Proteomes" id="UP000026962">
    <property type="component" value="Chromosome 5"/>
</dbReference>
<keyword evidence="1" id="KW-0732">Signal</keyword>
<accession>A0A0E0L3C1</accession>
<organism evidence="2">
    <name type="scientific">Oryza punctata</name>
    <name type="common">Red rice</name>
    <dbReference type="NCBI Taxonomy" id="4537"/>
    <lineage>
        <taxon>Eukaryota</taxon>
        <taxon>Viridiplantae</taxon>
        <taxon>Streptophyta</taxon>
        <taxon>Embryophyta</taxon>
        <taxon>Tracheophyta</taxon>
        <taxon>Spermatophyta</taxon>
        <taxon>Magnoliopsida</taxon>
        <taxon>Liliopsida</taxon>
        <taxon>Poales</taxon>
        <taxon>Poaceae</taxon>
        <taxon>BOP clade</taxon>
        <taxon>Oryzoideae</taxon>
        <taxon>Oryzeae</taxon>
        <taxon>Oryzinae</taxon>
        <taxon>Oryza</taxon>
    </lineage>
</organism>
<evidence type="ECO:0000313" key="3">
    <source>
        <dbReference type="Proteomes" id="UP000026962"/>
    </source>
</evidence>
<dbReference type="AlphaFoldDB" id="A0A0E0L3C1"/>
<feature type="signal peptide" evidence="1">
    <location>
        <begin position="1"/>
        <end position="17"/>
    </location>
</feature>
<dbReference type="HOGENOM" id="CLU_2945770_0_0_1"/>
<dbReference type="Gramene" id="OPUNC05G16600.5">
    <property type="protein sequence ID" value="OPUNC05G16600.5"/>
    <property type="gene ID" value="OPUNC05G16600"/>
</dbReference>
<name>A0A0E0L3C1_ORYPU</name>
<sequence length="60" mass="6095">MFSLILSSWVLFGSTLATCAGVLPSFSAVETTTGCASTLPTAFTDAVPGEPNGEYACSDT</sequence>
<evidence type="ECO:0000256" key="1">
    <source>
        <dbReference type="SAM" id="SignalP"/>
    </source>
</evidence>
<proteinExistence type="predicted"/>
<feature type="chain" id="PRO_5002365800" evidence="1">
    <location>
        <begin position="18"/>
        <end position="60"/>
    </location>
</feature>
<protein>
    <submittedName>
        <fullName evidence="2">Uncharacterized protein</fullName>
    </submittedName>
</protein>
<reference evidence="2" key="2">
    <citation type="submission" date="2018-05" db="EMBL/GenBank/DDBJ databases">
        <title>OpunRS2 (Oryza punctata Reference Sequence Version 2).</title>
        <authorList>
            <person name="Zhang J."/>
            <person name="Kudrna D."/>
            <person name="Lee S."/>
            <person name="Talag J."/>
            <person name="Welchert J."/>
            <person name="Wing R.A."/>
        </authorList>
    </citation>
    <scope>NUCLEOTIDE SEQUENCE [LARGE SCALE GENOMIC DNA]</scope>
</reference>